<dbReference type="Gene3D" id="3.40.50.720">
    <property type="entry name" value="NAD(P)-binding Rossmann-like Domain"/>
    <property type="match status" value="1"/>
</dbReference>
<dbReference type="AlphaFoldDB" id="A0A3B1CPE1"/>
<reference evidence="12" key="1">
    <citation type="submission" date="2018-06" db="EMBL/GenBank/DDBJ databases">
        <authorList>
            <person name="Zhirakovskaya E."/>
        </authorList>
    </citation>
    <scope>NUCLEOTIDE SEQUENCE</scope>
</reference>
<feature type="transmembrane region" description="Helical" evidence="9">
    <location>
        <begin position="297"/>
        <end position="312"/>
    </location>
</feature>
<evidence type="ECO:0000256" key="3">
    <source>
        <dbReference type="ARBA" id="ARBA00022449"/>
    </source>
</evidence>
<dbReference type="InterPro" id="IPR003148">
    <property type="entry name" value="RCK_N"/>
</dbReference>
<protein>
    <submittedName>
        <fullName evidence="12">Sodium/hydrogen exchanger family protein</fullName>
    </submittedName>
</protein>
<dbReference type="Pfam" id="PF00999">
    <property type="entry name" value="Na_H_Exchanger"/>
    <property type="match status" value="1"/>
</dbReference>
<feature type="transmembrane region" description="Helical" evidence="9">
    <location>
        <begin position="273"/>
        <end position="291"/>
    </location>
</feature>
<dbReference type="InterPro" id="IPR036291">
    <property type="entry name" value="NAD(P)-bd_dom_sf"/>
</dbReference>
<dbReference type="GO" id="GO:0006813">
    <property type="term" value="P:potassium ion transport"/>
    <property type="evidence" value="ECO:0007669"/>
    <property type="project" value="InterPro"/>
</dbReference>
<gene>
    <name evidence="12" type="ORF">MNBD_NITROSPINAE02-278</name>
</gene>
<accession>A0A3B1CPE1</accession>
<sequence>MNEIAIISLAGIGLVGIFCQWFAWWVKLPAILFLLLVGIIAGPVLGLLRPDALFGDLLFPLVSLSVAVILFEGGLTLKFNEIRGVETVVRNLVTGGVLVTWVITTIAARTIIGFSWELSLLFGAVTVVTGPTVIVPMLRTVRPTAHIASILRWEGIVIDPVGALLAVLVFEFIVSGLGSAAMGHTFITFGRIVATGVVAGVAGGYLFGEALRRRFLPEYLHSVAALSVAVGLFAGADFIETESGLLAVTIMGMWLANMKGVPVGEILNFKESLTILLVSVLFILLAARIEPAQIQELGWGAVAVFLVIQFIARPVKVLASTIGSTLSWAERGILGWIAPRGIVAAAIAALFGLKLEEAGFDKASLLVPLTFVVIVGTVVLQSFTARPLAKSLGVAEPEPRGFLIIGANKVARAIAKSLVDNDFQVLLADTSWDNIKEARMAGLPTYYGNPVSEHADRRLDLVGIGRLLALAPRSELNTLACLKYSQEFGYANVYGVKTSSEKKSEEKYRASAHQSGNRLFGKDVTYAKLASLLSQGAVIKSTTLSKTFDLEHYKKKHGASATMLFAINPKGQIKIAAEGSVITPEYGWSIVSLISTVNGGVVSDSEPRNKN</sequence>
<feature type="domain" description="Cation/H+ exchanger transmembrane" evidence="10">
    <location>
        <begin position="18"/>
        <end position="390"/>
    </location>
</feature>
<dbReference type="GO" id="GO:0005886">
    <property type="term" value="C:plasma membrane"/>
    <property type="evidence" value="ECO:0007669"/>
    <property type="project" value="UniProtKB-SubCell"/>
</dbReference>
<keyword evidence="6 9" id="KW-1133">Transmembrane helix</keyword>
<feature type="transmembrane region" description="Helical" evidence="9">
    <location>
        <begin position="6"/>
        <end position="24"/>
    </location>
</feature>
<keyword evidence="4" id="KW-1003">Cell membrane</keyword>
<keyword evidence="7" id="KW-0406">Ion transport</keyword>
<dbReference type="Gene3D" id="1.20.1530.20">
    <property type="match status" value="1"/>
</dbReference>
<dbReference type="PANTHER" id="PTHR32507">
    <property type="entry name" value="NA(+)/H(+) ANTIPORTER 1"/>
    <property type="match status" value="1"/>
</dbReference>
<keyword evidence="3" id="KW-0050">Antiport</keyword>
<evidence type="ECO:0000313" key="12">
    <source>
        <dbReference type="EMBL" id="VAX20785.1"/>
    </source>
</evidence>
<keyword evidence="8 9" id="KW-0472">Membrane</keyword>
<comment type="subcellular location">
    <subcellularLocation>
        <location evidence="1">Cell membrane</location>
        <topology evidence="1">Multi-pass membrane protein</topology>
    </subcellularLocation>
</comment>
<organism evidence="12">
    <name type="scientific">hydrothermal vent metagenome</name>
    <dbReference type="NCBI Taxonomy" id="652676"/>
    <lineage>
        <taxon>unclassified sequences</taxon>
        <taxon>metagenomes</taxon>
        <taxon>ecological metagenomes</taxon>
    </lineage>
</organism>
<dbReference type="GO" id="GO:0015297">
    <property type="term" value="F:antiporter activity"/>
    <property type="evidence" value="ECO:0007669"/>
    <property type="project" value="UniProtKB-KW"/>
</dbReference>
<feature type="transmembrane region" description="Helical" evidence="9">
    <location>
        <begin position="333"/>
        <end position="353"/>
    </location>
</feature>
<keyword evidence="5 9" id="KW-0812">Transmembrane</keyword>
<feature type="domain" description="RCK N-terminal" evidence="11">
    <location>
        <begin position="402"/>
        <end position="513"/>
    </location>
</feature>
<proteinExistence type="predicted"/>
<name>A0A3B1CPE1_9ZZZZ</name>
<dbReference type="EMBL" id="UOGE01000061">
    <property type="protein sequence ID" value="VAX20785.1"/>
    <property type="molecule type" value="Genomic_DNA"/>
</dbReference>
<feature type="transmembrane region" description="Helical" evidence="9">
    <location>
        <begin position="150"/>
        <end position="174"/>
    </location>
</feature>
<feature type="transmembrane region" description="Helical" evidence="9">
    <location>
        <begin position="219"/>
        <end position="239"/>
    </location>
</feature>
<dbReference type="InterPro" id="IPR006153">
    <property type="entry name" value="Cation/H_exchanger_TM"/>
</dbReference>
<feature type="transmembrane region" description="Helical" evidence="9">
    <location>
        <begin position="92"/>
        <end position="112"/>
    </location>
</feature>
<evidence type="ECO:0000256" key="9">
    <source>
        <dbReference type="SAM" id="Phobius"/>
    </source>
</evidence>
<evidence type="ECO:0000256" key="4">
    <source>
        <dbReference type="ARBA" id="ARBA00022475"/>
    </source>
</evidence>
<feature type="transmembrane region" description="Helical" evidence="9">
    <location>
        <begin position="31"/>
        <end position="48"/>
    </location>
</feature>
<evidence type="ECO:0000256" key="1">
    <source>
        <dbReference type="ARBA" id="ARBA00004651"/>
    </source>
</evidence>
<feature type="transmembrane region" description="Helical" evidence="9">
    <location>
        <begin position="365"/>
        <end position="383"/>
    </location>
</feature>
<evidence type="ECO:0000256" key="8">
    <source>
        <dbReference type="ARBA" id="ARBA00023136"/>
    </source>
</evidence>
<evidence type="ECO:0000259" key="11">
    <source>
        <dbReference type="Pfam" id="PF02254"/>
    </source>
</evidence>
<dbReference type="SUPFAM" id="SSF51735">
    <property type="entry name" value="NAD(P)-binding Rossmann-fold domains"/>
    <property type="match status" value="1"/>
</dbReference>
<evidence type="ECO:0000256" key="6">
    <source>
        <dbReference type="ARBA" id="ARBA00022989"/>
    </source>
</evidence>
<dbReference type="InterPro" id="IPR038770">
    <property type="entry name" value="Na+/solute_symporter_sf"/>
</dbReference>
<feature type="transmembrane region" description="Helical" evidence="9">
    <location>
        <begin position="118"/>
        <end position="138"/>
    </location>
</feature>
<dbReference type="PANTHER" id="PTHR32507:SF0">
    <property type="entry name" value="NA(+)_H(+) ANTIPORTER 2-RELATED"/>
    <property type="match status" value="1"/>
</dbReference>
<evidence type="ECO:0000259" key="10">
    <source>
        <dbReference type="Pfam" id="PF00999"/>
    </source>
</evidence>
<feature type="transmembrane region" description="Helical" evidence="9">
    <location>
        <begin position="54"/>
        <end position="71"/>
    </location>
</feature>
<evidence type="ECO:0000256" key="5">
    <source>
        <dbReference type="ARBA" id="ARBA00022692"/>
    </source>
</evidence>
<keyword evidence="2" id="KW-0813">Transport</keyword>
<evidence type="ECO:0000256" key="2">
    <source>
        <dbReference type="ARBA" id="ARBA00022448"/>
    </source>
</evidence>
<dbReference type="GO" id="GO:1902600">
    <property type="term" value="P:proton transmembrane transport"/>
    <property type="evidence" value="ECO:0007669"/>
    <property type="project" value="InterPro"/>
</dbReference>
<feature type="transmembrane region" description="Helical" evidence="9">
    <location>
        <begin position="186"/>
        <end position="207"/>
    </location>
</feature>
<dbReference type="Pfam" id="PF02254">
    <property type="entry name" value="TrkA_N"/>
    <property type="match status" value="1"/>
</dbReference>
<evidence type="ECO:0000256" key="7">
    <source>
        <dbReference type="ARBA" id="ARBA00023065"/>
    </source>
</evidence>